<dbReference type="FunFam" id="1.50.10.130:FF:000002">
    <property type="entry name" value="Ent-copalyl diphosphate synthase, chloroplastic"/>
    <property type="match status" value="1"/>
</dbReference>
<dbReference type="GO" id="GO:0010333">
    <property type="term" value="F:terpene synthase activity"/>
    <property type="evidence" value="ECO:0007669"/>
    <property type="project" value="InterPro"/>
</dbReference>
<comment type="cofactor">
    <cofactor evidence="1">
        <name>Mn(2+)</name>
        <dbReference type="ChEBI" id="CHEBI:29035"/>
    </cofactor>
</comment>
<dbReference type="Gene3D" id="1.50.10.160">
    <property type="match status" value="1"/>
</dbReference>
<keyword evidence="5" id="KW-0456">Lyase</keyword>
<comment type="similarity">
    <text evidence="6">Belongs to the terpene synthase family. Tpsa subfamily.</text>
</comment>
<evidence type="ECO:0000259" key="8">
    <source>
        <dbReference type="Pfam" id="PF03936"/>
    </source>
</evidence>
<dbReference type="InterPro" id="IPR036965">
    <property type="entry name" value="Terpene_synth_N_sf"/>
</dbReference>
<dbReference type="InterPro" id="IPR001906">
    <property type="entry name" value="Terpene_synth_N"/>
</dbReference>
<accession>A0A1C8V9N1</accession>
<evidence type="ECO:0000256" key="4">
    <source>
        <dbReference type="ARBA" id="ARBA00022842"/>
    </source>
</evidence>
<dbReference type="InterPro" id="IPR008930">
    <property type="entry name" value="Terpenoid_cyclase/PrenylTrfase"/>
</dbReference>
<dbReference type="GO" id="GO:0016102">
    <property type="term" value="P:diterpenoid biosynthetic process"/>
    <property type="evidence" value="ECO:0007669"/>
    <property type="project" value="InterPro"/>
</dbReference>
<keyword evidence="3" id="KW-0479">Metal-binding</keyword>
<dbReference type="AlphaFoldDB" id="A0A1C8V9N1"/>
<dbReference type="CDD" id="cd00684">
    <property type="entry name" value="Terpene_cyclase_plant_C1"/>
    <property type="match status" value="1"/>
</dbReference>
<dbReference type="SUPFAM" id="SSF48239">
    <property type="entry name" value="Terpenoid cyclases/Protein prenyltransferases"/>
    <property type="match status" value="2"/>
</dbReference>
<dbReference type="Gene3D" id="1.50.10.130">
    <property type="entry name" value="Terpene synthase, N-terminal domain"/>
    <property type="match status" value="1"/>
</dbReference>
<dbReference type="SFLD" id="SFLDG01019">
    <property type="entry name" value="Terpene_Cyclase_Like_1_C_Termi"/>
    <property type="match status" value="1"/>
</dbReference>
<dbReference type="GO" id="GO:0010597">
    <property type="term" value="P:green leaf volatile biosynthetic process"/>
    <property type="evidence" value="ECO:0007669"/>
    <property type="project" value="UniProtKB-ARBA"/>
</dbReference>
<proteinExistence type="evidence at transcript level"/>
<dbReference type="EMBL" id="KT588486">
    <property type="protein sequence ID" value="AOG18232.1"/>
    <property type="molecule type" value="mRNA"/>
</dbReference>
<organism evidence="9">
    <name type="scientific">Taiwania cryptomerioides</name>
    <name type="common">Coffin tree</name>
    <dbReference type="NCBI Taxonomy" id="50187"/>
    <lineage>
        <taxon>Eukaryota</taxon>
        <taxon>Viridiplantae</taxon>
        <taxon>Streptophyta</taxon>
        <taxon>Embryophyta</taxon>
        <taxon>Tracheophyta</taxon>
        <taxon>Spermatophyta</taxon>
        <taxon>Pinopsida</taxon>
        <taxon>Pinidae</taxon>
        <taxon>Conifers II</taxon>
        <taxon>Cupressales</taxon>
        <taxon>Cupressaceae</taxon>
        <taxon>Taiwania</taxon>
    </lineage>
</organism>
<comment type="cofactor">
    <cofactor evidence="2">
        <name>Mg(2+)</name>
        <dbReference type="ChEBI" id="CHEBI:18420"/>
    </cofactor>
</comment>
<sequence>MSTTVYPPSMWTDAEIDSLTENHKSLEDHKQMEALIEEVRNIFHSTENGKIIPSAYDTAWIARIPSIDNPSQPQFPQTLKWIVCNQLIDGSWGGDSFYLPHVRLLITLSCVIALRIWEVEETQVQKGIDFVNNQTSLYLDETEYSSLPSGFVILFSSLLKEAHALSLGISHELPFIKKMLAIREAQLKGIDMGVLHSLTTPLLVSLEGLQELIDWRKILNRCSKDGYMLGSLASTACIFMHTGDKKCLEFINLVVTICGDYVPCFYPSDFHERLLAIDTVETLGIGRYFKKEIKHALDYVYRFWTDGGIGRGRHDTIVNVNDTSMGFRILRLHGYDVSSEVLKIFKNEKGEFFSFADKTHREVEGMLSLYKCSQIAFPGETMMKEAKTFTESYLRNLREAKHSCALARDVTGSFGVDYALKYGFHRSLPRLETRSYIDGFWLADNSWLTKALYRLPYMNNDKYLQLAKVDFNTVQSIHQTELQQVHKWWIDSGFRKLKFTRERHMEIYFVVAAGMFEPQYGDSRIAFTKVGCLLVVLDDLYDKYSSSEEIMLFNEAFNRWDVNIVVCMPEHIKICFLGLYNTINELAEKACKVQGHDMLEYFKNLWKIQLESFTKEAEWTKHKYVPGWDEYINVSKVSGGFGTTILTSIHLMGEVISNNTLCQIDERSKSLHLVCLTTRLVNDTKTFKAERECGELASAIECYMKDNPGTSEEETLDHIYGVIEDGLIELNQELFKCTQVPRCFPNLLLNSARVSQLLYMQTDAFNNSIQDKKDMVDKCLFQRIR</sequence>
<feature type="domain" description="Terpene synthase N-terminal" evidence="7">
    <location>
        <begin position="214"/>
        <end position="410"/>
    </location>
</feature>
<evidence type="ECO:0000256" key="6">
    <source>
        <dbReference type="ARBA" id="ARBA00038405"/>
    </source>
</evidence>
<dbReference type="InterPro" id="IPR050148">
    <property type="entry name" value="Terpene_synthase-like"/>
</dbReference>
<dbReference type="Pfam" id="PF03936">
    <property type="entry name" value="Terpene_synth_C"/>
    <property type="match status" value="1"/>
</dbReference>
<dbReference type="SMR" id="A0A1C8V9N1"/>
<dbReference type="FunFam" id="1.10.600.10:FF:000005">
    <property type="entry name" value="Ent-kaur-16-ene synthase, chloroplastic"/>
    <property type="match status" value="1"/>
</dbReference>
<protein>
    <submittedName>
        <fullName evidence="9">Diterpene synthase</fullName>
    </submittedName>
</protein>
<gene>
    <name evidence="9" type="primary">L7</name>
</gene>
<dbReference type="Pfam" id="PF01397">
    <property type="entry name" value="Terpene_synth"/>
    <property type="match status" value="1"/>
</dbReference>
<evidence type="ECO:0000256" key="1">
    <source>
        <dbReference type="ARBA" id="ARBA00001936"/>
    </source>
</evidence>
<evidence type="ECO:0000256" key="3">
    <source>
        <dbReference type="ARBA" id="ARBA00022723"/>
    </source>
</evidence>
<evidence type="ECO:0000256" key="5">
    <source>
        <dbReference type="ARBA" id="ARBA00023239"/>
    </source>
</evidence>
<feature type="domain" description="Terpene synthase metal-binding" evidence="8">
    <location>
        <begin position="492"/>
        <end position="725"/>
    </location>
</feature>
<evidence type="ECO:0000313" key="9">
    <source>
        <dbReference type="EMBL" id="AOG18232.1"/>
    </source>
</evidence>
<dbReference type="InterPro" id="IPR008949">
    <property type="entry name" value="Isoprenoid_synthase_dom_sf"/>
</dbReference>
<keyword evidence="4" id="KW-0460">Magnesium</keyword>
<dbReference type="InterPro" id="IPR005630">
    <property type="entry name" value="Terpene_synthase_metal-bd"/>
</dbReference>
<evidence type="ECO:0000256" key="2">
    <source>
        <dbReference type="ARBA" id="ARBA00001946"/>
    </source>
</evidence>
<dbReference type="SUPFAM" id="SSF48576">
    <property type="entry name" value="Terpenoid synthases"/>
    <property type="match status" value="1"/>
</dbReference>
<dbReference type="InterPro" id="IPR044814">
    <property type="entry name" value="Terpene_cyclase_plant_C1"/>
</dbReference>
<dbReference type="GO" id="GO:0000287">
    <property type="term" value="F:magnesium ion binding"/>
    <property type="evidence" value="ECO:0007669"/>
    <property type="project" value="InterPro"/>
</dbReference>
<dbReference type="PANTHER" id="PTHR31739:SF25">
    <property type="entry name" value="(E,E)-GERANYLLINALOOL SYNTHASE"/>
    <property type="match status" value="1"/>
</dbReference>
<dbReference type="SFLD" id="SFLDS00005">
    <property type="entry name" value="Isoprenoid_Synthase_Type_I"/>
    <property type="match status" value="1"/>
</dbReference>
<dbReference type="PANTHER" id="PTHR31739">
    <property type="entry name" value="ENT-COPALYL DIPHOSPHATE SYNTHASE, CHLOROPLASTIC"/>
    <property type="match status" value="1"/>
</dbReference>
<evidence type="ECO:0000259" key="7">
    <source>
        <dbReference type="Pfam" id="PF01397"/>
    </source>
</evidence>
<dbReference type="InterPro" id="IPR034741">
    <property type="entry name" value="Terpene_cyclase-like_1_C"/>
</dbReference>
<reference evidence="9" key="1">
    <citation type="submission" date="2015-08" db="EMBL/GenBank/DDBJ databases">
        <title>Diterpenes synthases from Taiwania cryptomerioides.</title>
        <authorList>
            <person name="Chu F.-H."/>
            <person name="Ma L.-T."/>
            <person name="Lee Y.-R."/>
        </authorList>
    </citation>
    <scope>NUCLEOTIDE SEQUENCE</scope>
</reference>
<dbReference type="Gene3D" id="1.10.600.10">
    <property type="entry name" value="Farnesyl Diphosphate Synthase"/>
    <property type="match status" value="1"/>
</dbReference>
<dbReference type="SFLD" id="SFLDG01014">
    <property type="entry name" value="Terpene_Cyclase_Like_1_N-term"/>
    <property type="match status" value="1"/>
</dbReference>
<name>A0A1C8V9N1_TAICR</name>